<feature type="transmembrane region" description="Helical" evidence="5">
    <location>
        <begin position="105"/>
        <end position="125"/>
    </location>
</feature>
<evidence type="ECO:0000259" key="6">
    <source>
        <dbReference type="PROSITE" id="PS50109"/>
    </source>
</evidence>
<dbReference type="PANTHER" id="PTHR43547">
    <property type="entry name" value="TWO-COMPONENT HISTIDINE KINASE"/>
    <property type="match status" value="1"/>
</dbReference>
<dbReference type="PRINTS" id="PR00344">
    <property type="entry name" value="BCTRLSENSOR"/>
</dbReference>
<accession>A0ABX6YZR7</accession>
<dbReference type="Gene3D" id="3.40.50.2300">
    <property type="match status" value="1"/>
</dbReference>
<dbReference type="Gene3D" id="3.30.565.10">
    <property type="entry name" value="Histidine kinase-like ATPase, C-terminal domain"/>
    <property type="match status" value="1"/>
</dbReference>
<dbReference type="Proteomes" id="UP000192422">
    <property type="component" value="Plasmid pTElox9"/>
</dbReference>
<dbReference type="SUPFAM" id="SSF47384">
    <property type="entry name" value="Homodimeric domain of signal transducing histidine kinase"/>
    <property type="match status" value="1"/>
</dbReference>
<feature type="transmembrane region" description="Helical" evidence="5">
    <location>
        <begin position="231"/>
        <end position="251"/>
    </location>
</feature>
<dbReference type="SUPFAM" id="SSF52172">
    <property type="entry name" value="CheY-like"/>
    <property type="match status" value="1"/>
</dbReference>
<feature type="transmembrane region" description="Helical" evidence="5">
    <location>
        <begin position="76"/>
        <end position="99"/>
    </location>
</feature>
<proteinExistence type="predicted"/>
<evidence type="ECO:0000313" key="9">
    <source>
        <dbReference type="Proteomes" id="UP000192422"/>
    </source>
</evidence>
<keyword evidence="8" id="KW-0614">Plasmid</keyword>
<dbReference type="InterPro" id="IPR004358">
    <property type="entry name" value="Sig_transdc_His_kin-like_C"/>
</dbReference>
<dbReference type="Pfam" id="PF00072">
    <property type="entry name" value="Response_reg"/>
    <property type="match status" value="1"/>
</dbReference>
<dbReference type="EMBL" id="CP053563">
    <property type="protein sequence ID" value="QPZ93367.1"/>
    <property type="molecule type" value="Genomic_DNA"/>
</dbReference>
<organism evidence="8 9">
    <name type="scientific">Thioclava electrotropha</name>
    <dbReference type="NCBI Taxonomy" id="1549850"/>
    <lineage>
        <taxon>Bacteria</taxon>
        <taxon>Pseudomonadati</taxon>
        <taxon>Pseudomonadota</taxon>
        <taxon>Alphaproteobacteria</taxon>
        <taxon>Rhodobacterales</taxon>
        <taxon>Paracoccaceae</taxon>
        <taxon>Thioclava</taxon>
    </lineage>
</organism>
<dbReference type="EC" id="2.7.13.3" evidence="2"/>
<dbReference type="CDD" id="cd00082">
    <property type="entry name" value="HisKA"/>
    <property type="match status" value="1"/>
</dbReference>
<feature type="transmembrane region" description="Helical" evidence="5">
    <location>
        <begin position="26"/>
        <end position="47"/>
    </location>
</feature>
<dbReference type="Pfam" id="PF02518">
    <property type="entry name" value="HATPase_c"/>
    <property type="match status" value="1"/>
</dbReference>
<dbReference type="SMART" id="SM00387">
    <property type="entry name" value="HATPase_c"/>
    <property type="match status" value="1"/>
</dbReference>
<name>A0ABX6YZR7_9RHOB</name>
<feature type="domain" description="Response regulatory" evidence="7">
    <location>
        <begin position="689"/>
        <end position="803"/>
    </location>
</feature>
<dbReference type="PROSITE" id="PS50109">
    <property type="entry name" value="HIS_KIN"/>
    <property type="match status" value="1"/>
</dbReference>
<dbReference type="InterPro" id="IPR005467">
    <property type="entry name" value="His_kinase_dom"/>
</dbReference>
<feature type="transmembrane region" description="Helical" evidence="5">
    <location>
        <begin position="137"/>
        <end position="159"/>
    </location>
</feature>
<dbReference type="Pfam" id="PF00512">
    <property type="entry name" value="HisKA"/>
    <property type="match status" value="1"/>
</dbReference>
<feature type="transmembrane region" description="Helical" evidence="5">
    <location>
        <begin position="171"/>
        <end position="191"/>
    </location>
</feature>
<keyword evidence="5" id="KW-0472">Membrane</keyword>
<keyword evidence="3 4" id="KW-0597">Phosphoprotein</keyword>
<evidence type="ECO:0000256" key="1">
    <source>
        <dbReference type="ARBA" id="ARBA00000085"/>
    </source>
</evidence>
<feature type="transmembrane region" description="Helical" evidence="5">
    <location>
        <begin position="203"/>
        <end position="225"/>
    </location>
</feature>
<keyword evidence="5" id="KW-0812">Transmembrane</keyword>
<reference evidence="8 9" key="1">
    <citation type="submission" date="2020-05" db="EMBL/GenBank/DDBJ databases">
        <title>Thioclava electrotropha strain Elox9 finished genome.</title>
        <authorList>
            <person name="Rowe A.R."/>
            <person name="Wilbanks E.G."/>
        </authorList>
    </citation>
    <scope>NUCLEOTIDE SEQUENCE [LARGE SCALE GENOMIC DNA]</scope>
    <source>
        <strain evidence="8 9">Elox9</strain>
        <plasmid evidence="8 9">pTElox9</plasmid>
    </source>
</reference>
<dbReference type="PROSITE" id="PS50110">
    <property type="entry name" value="RESPONSE_REGULATORY"/>
    <property type="match status" value="1"/>
</dbReference>
<feature type="domain" description="Histidine kinase" evidence="6">
    <location>
        <begin position="450"/>
        <end position="664"/>
    </location>
</feature>
<dbReference type="InterPro" id="IPR003594">
    <property type="entry name" value="HATPase_dom"/>
</dbReference>
<comment type="catalytic activity">
    <reaction evidence="1">
        <text>ATP + protein L-histidine = ADP + protein N-phospho-L-histidine.</text>
        <dbReference type="EC" id="2.7.13.3"/>
    </reaction>
</comment>
<dbReference type="CDD" id="cd17546">
    <property type="entry name" value="REC_hyHK_CKI1_RcsC-like"/>
    <property type="match status" value="1"/>
</dbReference>
<geneLocation type="plasmid" evidence="8 9">
    <name>pTElox9</name>
</geneLocation>
<evidence type="ECO:0000256" key="2">
    <source>
        <dbReference type="ARBA" id="ARBA00012438"/>
    </source>
</evidence>
<dbReference type="InterPro" id="IPR036097">
    <property type="entry name" value="HisK_dim/P_sf"/>
</dbReference>
<evidence type="ECO:0000259" key="7">
    <source>
        <dbReference type="PROSITE" id="PS50110"/>
    </source>
</evidence>
<dbReference type="SMART" id="SM00388">
    <property type="entry name" value="HisKA"/>
    <property type="match status" value="1"/>
</dbReference>
<dbReference type="InterPro" id="IPR001789">
    <property type="entry name" value="Sig_transdc_resp-reg_receiver"/>
</dbReference>
<feature type="modified residue" description="4-aspartylphosphate" evidence="4">
    <location>
        <position position="738"/>
    </location>
</feature>
<dbReference type="PANTHER" id="PTHR43547:SF2">
    <property type="entry name" value="HYBRID SIGNAL TRANSDUCTION HISTIDINE KINASE C"/>
    <property type="match status" value="1"/>
</dbReference>
<keyword evidence="9" id="KW-1185">Reference proteome</keyword>
<gene>
    <name evidence="8" type="ORF">AKL02_020515</name>
</gene>
<dbReference type="Gene3D" id="1.10.287.130">
    <property type="match status" value="1"/>
</dbReference>
<feature type="transmembrane region" description="Helical" evidence="5">
    <location>
        <begin position="53"/>
        <end position="69"/>
    </location>
</feature>
<keyword evidence="5" id="KW-1133">Transmembrane helix</keyword>
<dbReference type="RefSeq" id="WP_083080102.1">
    <property type="nucleotide sequence ID" value="NZ_CP053563.1"/>
</dbReference>
<feature type="transmembrane region" description="Helical" evidence="5">
    <location>
        <begin position="258"/>
        <end position="277"/>
    </location>
</feature>
<dbReference type="InterPro" id="IPR003661">
    <property type="entry name" value="HisK_dim/P_dom"/>
</dbReference>
<evidence type="ECO:0000313" key="8">
    <source>
        <dbReference type="EMBL" id="QPZ93367.1"/>
    </source>
</evidence>
<dbReference type="SUPFAM" id="SSF55874">
    <property type="entry name" value="ATPase domain of HSP90 chaperone/DNA topoisomerase II/histidine kinase"/>
    <property type="match status" value="1"/>
</dbReference>
<protein>
    <recommendedName>
        <fullName evidence="2">histidine kinase</fullName>
        <ecNumber evidence="2">2.7.13.3</ecNumber>
    </recommendedName>
</protein>
<evidence type="ECO:0000256" key="3">
    <source>
        <dbReference type="ARBA" id="ARBA00022553"/>
    </source>
</evidence>
<dbReference type="InterPro" id="IPR011006">
    <property type="entry name" value="CheY-like_superfamily"/>
</dbReference>
<evidence type="ECO:0000256" key="5">
    <source>
        <dbReference type="SAM" id="Phobius"/>
    </source>
</evidence>
<dbReference type="InterPro" id="IPR036890">
    <property type="entry name" value="HATPase_C_sf"/>
</dbReference>
<sequence>MSEITAFWKGSQSHERSRRRAERGGLDLICTAIIGFALLGFIDPALWRDMPEAPYMLGLVLALAAFGLSRRGSTYLQAVLIALALGLGLVLLEITRLGAEPVSALLLYLAGIMTGGLVIGSERYLPALGRIGDRSALLGFTARWQFLVAMTLAVRFSLFAMGRSQASAIDLLHAELGALVALTLLHFARIAQDRERRRRSGNMPPGLLIGLCAAGVQLLELVGLLPADWTFAISTVVIVSLMPAMIVGGALRSAPLIAALLATQIGMIFMSAAQAVTLWPDEAFNAGALIILFTLVSLAARLDEWSFSNEDLTGLSARFQDQAESWLVRLDFDNKTASLPLADMSQAHEISFANFFHASHPAKLLAFMSQMETRSLRERTEPLELAFELRVTLDDTGPRPVTAHVMSLEADHAWLALRALRDDEDLALRLENAESRLAAMRVREERLLSIASHEMRTPVTIIAMLAEELKSGANWKEVEFSFETSLERLTRILDDLRLTNEDTARPDTFTLGEIGKQLLDVFGGAATARGIELRLALSQHADTLLRGDPARVLIAVSKVVHNAIVHSKGTEVVIGAMLTSENEEAGEITWIIKDDGCGVPPETREALFTPFTGKESAGLGTAEGVGIGLYTARKAIHLLGGDIRLERSSAEDGTEFVITHPVRITAELNENGRDKMTQENTTIDHPDRTALLVEDNVLVGELTTNRLGRIFGKVLWAEAGTTALELFRENKPDMIFVDQLLPGLQGNELIRQIRQIDAEVPIVGVTASTMGSECEILEEAGANIAVEKPLSFAQIQLMVADFLGHKELGSNK</sequence>
<dbReference type="SMART" id="SM00448">
    <property type="entry name" value="REC"/>
    <property type="match status" value="1"/>
</dbReference>
<evidence type="ECO:0000256" key="4">
    <source>
        <dbReference type="PROSITE-ProRule" id="PRU00169"/>
    </source>
</evidence>